<dbReference type="GO" id="GO:0016301">
    <property type="term" value="F:kinase activity"/>
    <property type="evidence" value="ECO:0007669"/>
    <property type="project" value="UniProtKB-KW"/>
</dbReference>
<keyword evidence="10 14" id="KW-0460">Magnesium</keyword>
<dbReference type="GO" id="GO:0030955">
    <property type="term" value="F:potassium ion binding"/>
    <property type="evidence" value="ECO:0007669"/>
    <property type="project" value="UniProtKB-UniRule"/>
</dbReference>
<keyword evidence="12 17" id="KW-0670">Pyruvate</keyword>
<dbReference type="GO" id="GO:0005524">
    <property type="term" value="F:ATP binding"/>
    <property type="evidence" value="ECO:0007669"/>
    <property type="project" value="UniProtKB-KW"/>
</dbReference>
<dbReference type="Gene3D" id="3.40.1380.20">
    <property type="entry name" value="Pyruvate kinase, C-terminal domain"/>
    <property type="match status" value="1"/>
</dbReference>
<dbReference type="InterPro" id="IPR036918">
    <property type="entry name" value="Pyrv_Knase_C_sf"/>
</dbReference>
<evidence type="ECO:0000256" key="12">
    <source>
        <dbReference type="ARBA" id="ARBA00023317"/>
    </source>
</evidence>
<dbReference type="SUPFAM" id="SSF51621">
    <property type="entry name" value="Phosphoenolpyruvate/pyruvate domain"/>
    <property type="match status" value="1"/>
</dbReference>
<dbReference type="RefSeq" id="WP_148369762.1">
    <property type="nucleotide sequence ID" value="NZ_VSKM01000007.1"/>
</dbReference>
<keyword evidence="6" id="KW-0479">Metal-binding</keyword>
<dbReference type="Proteomes" id="UP000323324">
    <property type="component" value="Unassembled WGS sequence"/>
</dbReference>
<evidence type="ECO:0000259" key="15">
    <source>
        <dbReference type="Pfam" id="PF00224"/>
    </source>
</evidence>
<dbReference type="EMBL" id="VSKM01000007">
    <property type="protein sequence ID" value="TYB74075.1"/>
    <property type="molecule type" value="Genomic_DNA"/>
</dbReference>
<dbReference type="PROSITE" id="PS00110">
    <property type="entry name" value="PYRUVATE_KINASE"/>
    <property type="match status" value="1"/>
</dbReference>
<dbReference type="InterPro" id="IPR011037">
    <property type="entry name" value="Pyrv_Knase-like_insert_dom_sf"/>
</dbReference>
<comment type="pathway">
    <text evidence="2 14">Carbohydrate degradation; glycolysis; pyruvate from D-glyceraldehyde 3-phosphate: step 5/5.</text>
</comment>
<dbReference type="EC" id="2.7.1.40" evidence="4 13"/>
<gene>
    <name evidence="17" type="primary">pyk</name>
    <name evidence="17" type="ORF">ES676_07790</name>
</gene>
<feature type="domain" description="Pyruvate kinase C-terminal" evidence="16">
    <location>
        <begin position="361"/>
        <end position="472"/>
    </location>
</feature>
<keyword evidence="5 14" id="KW-0808">Transferase</keyword>
<dbReference type="FunFam" id="2.40.33.10:FF:000001">
    <property type="entry name" value="Pyruvate kinase"/>
    <property type="match status" value="1"/>
</dbReference>
<dbReference type="InterPro" id="IPR018209">
    <property type="entry name" value="Pyrv_Knase_AS"/>
</dbReference>
<reference evidence="17 18" key="1">
    <citation type="submission" date="2019-08" db="EMBL/GenBank/DDBJ databases">
        <title>Genomes of Antarctic Bizionia species.</title>
        <authorList>
            <person name="Bowman J.P."/>
        </authorList>
    </citation>
    <scope>NUCLEOTIDE SEQUENCE [LARGE SCALE GENOMIC DNA]</scope>
    <source>
        <strain evidence="17 18">HFD</strain>
    </source>
</reference>
<organism evidence="17 18">
    <name type="scientific">Bizionia saleffrena</name>
    <dbReference type="NCBI Taxonomy" id="291189"/>
    <lineage>
        <taxon>Bacteria</taxon>
        <taxon>Pseudomonadati</taxon>
        <taxon>Bacteroidota</taxon>
        <taxon>Flavobacteriia</taxon>
        <taxon>Flavobacteriales</taxon>
        <taxon>Flavobacteriaceae</taxon>
        <taxon>Bizionia</taxon>
    </lineage>
</organism>
<dbReference type="PANTHER" id="PTHR11817">
    <property type="entry name" value="PYRUVATE KINASE"/>
    <property type="match status" value="1"/>
</dbReference>
<keyword evidence="18" id="KW-1185">Reference proteome</keyword>
<accession>A0A8H2LDW9</accession>
<dbReference type="InterPro" id="IPR015806">
    <property type="entry name" value="Pyrv_Knase_insert_dom_sf"/>
</dbReference>
<evidence type="ECO:0000256" key="13">
    <source>
        <dbReference type="NCBIfam" id="TIGR01064"/>
    </source>
</evidence>
<dbReference type="Pfam" id="PF00224">
    <property type="entry name" value="PK"/>
    <property type="match status" value="1"/>
</dbReference>
<dbReference type="GO" id="GO:0000287">
    <property type="term" value="F:magnesium ion binding"/>
    <property type="evidence" value="ECO:0007669"/>
    <property type="project" value="UniProtKB-UniRule"/>
</dbReference>
<evidence type="ECO:0000256" key="14">
    <source>
        <dbReference type="RuleBase" id="RU000504"/>
    </source>
</evidence>
<evidence type="ECO:0000259" key="16">
    <source>
        <dbReference type="Pfam" id="PF02887"/>
    </source>
</evidence>
<evidence type="ECO:0000256" key="4">
    <source>
        <dbReference type="ARBA" id="ARBA00012142"/>
    </source>
</evidence>
<keyword evidence="11 14" id="KW-0324">Glycolysis</keyword>
<name>A0A8H2LDW9_9FLAO</name>
<evidence type="ECO:0000256" key="9">
    <source>
        <dbReference type="ARBA" id="ARBA00022840"/>
    </source>
</evidence>
<dbReference type="Gene3D" id="2.40.33.10">
    <property type="entry name" value="PK beta-barrel domain-like"/>
    <property type="match status" value="1"/>
</dbReference>
<dbReference type="Pfam" id="PF02887">
    <property type="entry name" value="PK_C"/>
    <property type="match status" value="1"/>
</dbReference>
<keyword evidence="8 14" id="KW-0418">Kinase</keyword>
<evidence type="ECO:0000256" key="2">
    <source>
        <dbReference type="ARBA" id="ARBA00004997"/>
    </source>
</evidence>
<comment type="cofactor">
    <cofactor evidence="1">
        <name>K(+)</name>
        <dbReference type="ChEBI" id="CHEBI:29103"/>
    </cofactor>
</comment>
<evidence type="ECO:0000313" key="18">
    <source>
        <dbReference type="Proteomes" id="UP000323324"/>
    </source>
</evidence>
<dbReference type="InterPro" id="IPR015795">
    <property type="entry name" value="Pyrv_Knase_C"/>
</dbReference>
<evidence type="ECO:0000256" key="3">
    <source>
        <dbReference type="ARBA" id="ARBA00008663"/>
    </source>
</evidence>
<dbReference type="AlphaFoldDB" id="A0A8H2LDW9"/>
<dbReference type="InterPro" id="IPR015813">
    <property type="entry name" value="Pyrv/PenolPyrv_kinase-like_dom"/>
</dbReference>
<dbReference type="NCBIfam" id="NF004491">
    <property type="entry name" value="PRK05826.1"/>
    <property type="match status" value="1"/>
</dbReference>
<evidence type="ECO:0000313" key="17">
    <source>
        <dbReference type="EMBL" id="TYB74075.1"/>
    </source>
</evidence>
<dbReference type="InterPro" id="IPR015793">
    <property type="entry name" value="Pyrv_Knase_brl"/>
</dbReference>
<feature type="domain" description="Pyruvate kinase barrel" evidence="15">
    <location>
        <begin position="5"/>
        <end position="326"/>
    </location>
</feature>
<comment type="caution">
    <text evidence="17">The sequence shown here is derived from an EMBL/GenBank/DDBJ whole genome shotgun (WGS) entry which is preliminary data.</text>
</comment>
<dbReference type="GO" id="GO:0004743">
    <property type="term" value="F:pyruvate kinase activity"/>
    <property type="evidence" value="ECO:0007669"/>
    <property type="project" value="UniProtKB-UniRule"/>
</dbReference>
<evidence type="ECO:0000256" key="6">
    <source>
        <dbReference type="ARBA" id="ARBA00022723"/>
    </source>
</evidence>
<keyword evidence="7" id="KW-0547">Nucleotide-binding</keyword>
<dbReference type="InterPro" id="IPR001697">
    <property type="entry name" value="Pyr_Knase"/>
</dbReference>
<protein>
    <recommendedName>
        <fullName evidence="4 13">Pyruvate kinase</fullName>
        <ecNumber evidence="4 13">2.7.1.40</ecNumber>
    </recommendedName>
</protein>
<dbReference type="NCBIfam" id="NF004978">
    <property type="entry name" value="PRK06354.1"/>
    <property type="match status" value="1"/>
</dbReference>
<evidence type="ECO:0000256" key="5">
    <source>
        <dbReference type="ARBA" id="ARBA00022679"/>
    </source>
</evidence>
<dbReference type="Gene3D" id="3.20.20.60">
    <property type="entry name" value="Phosphoenolpyruvate-binding domains"/>
    <property type="match status" value="1"/>
</dbReference>
<dbReference type="PRINTS" id="PR01050">
    <property type="entry name" value="PYRUVTKNASE"/>
</dbReference>
<comment type="similarity">
    <text evidence="3 14">Belongs to the pyruvate kinase family.</text>
</comment>
<comment type="catalytic activity">
    <reaction evidence="14">
        <text>pyruvate + ATP = phosphoenolpyruvate + ADP + H(+)</text>
        <dbReference type="Rhea" id="RHEA:18157"/>
        <dbReference type="ChEBI" id="CHEBI:15361"/>
        <dbReference type="ChEBI" id="CHEBI:15378"/>
        <dbReference type="ChEBI" id="CHEBI:30616"/>
        <dbReference type="ChEBI" id="CHEBI:58702"/>
        <dbReference type="ChEBI" id="CHEBI:456216"/>
        <dbReference type="EC" id="2.7.1.40"/>
    </reaction>
</comment>
<dbReference type="SUPFAM" id="SSF52935">
    <property type="entry name" value="PK C-terminal domain-like"/>
    <property type="match status" value="1"/>
</dbReference>
<proteinExistence type="inferred from homology"/>
<dbReference type="UniPathway" id="UPA00109">
    <property type="reaction ID" value="UER00188"/>
</dbReference>
<sequence>MLKRKKTKIVATLGPATSNKTVLKAMLDAGANVFRINFSHADYEDVKERVKMIRELNDEFGYNASILGDLQGPKLRVGIMKGEVFVNPGDEIVFATGKKFVGTKKRVYMTYDKFPQDANPGERVLLDDGKLIFEVVSTNGVDEVLTKVIQGGPLRSRKGVNLPNTNISQPALTEKDIEDAIFACELEVDWMALSFVRHAEDLMLLQELIKKHSAHKIPIIAKIEKPEAVENIDKIVAYCDGLMVARGDLGVEIPAEEVPLIQKKLVRKAKSARIPVIIATQMMETMITSLTPTRAEVNDVANSVMDGADAVMLSGETSVGQYPVEVIQQMTNIITSVEDSDLIKVPQSPPHIRTKRFITKSICYHAALMANDINAKAITTLTNSGYTAFQISAWRPSAHILVFTSNKRILTQLSLLWGVKAFHYEKFVSTDETIEDVNNFALDQGFVSKGDMLVSLAAMPIQDKGMVNTLRVSEI</sequence>
<evidence type="ECO:0000256" key="11">
    <source>
        <dbReference type="ARBA" id="ARBA00023152"/>
    </source>
</evidence>
<dbReference type="SUPFAM" id="SSF50800">
    <property type="entry name" value="PK beta-barrel domain-like"/>
    <property type="match status" value="1"/>
</dbReference>
<dbReference type="InterPro" id="IPR040442">
    <property type="entry name" value="Pyrv_kinase-like_dom_sf"/>
</dbReference>
<evidence type="ECO:0000256" key="10">
    <source>
        <dbReference type="ARBA" id="ARBA00022842"/>
    </source>
</evidence>
<evidence type="ECO:0000256" key="7">
    <source>
        <dbReference type="ARBA" id="ARBA00022741"/>
    </source>
</evidence>
<evidence type="ECO:0000256" key="8">
    <source>
        <dbReference type="ARBA" id="ARBA00022777"/>
    </source>
</evidence>
<dbReference type="NCBIfam" id="TIGR01064">
    <property type="entry name" value="pyruv_kin"/>
    <property type="match status" value="1"/>
</dbReference>
<evidence type="ECO:0000256" key="1">
    <source>
        <dbReference type="ARBA" id="ARBA00001958"/>
    </source>
</evidence>
<keyword evidence="9" id="KW-0067">ATP-binding</keyword>